<evidence type="ECO:0000259" key="6">
    <source>
        <dbReference type="Pfam" id="PF08623"/>
    </source>
</evidence>
<accession>A0ABR4N3E0</accession>
<sequence length="1332" mass="143106">MSSAYAVAQLLDKMVANDSDFRFMAASDLATELSKDSFAIDDATERKVVAGVLKLIDDKNGEVRNKAVKCLIPLVKKVRDQQIQNIVDELCKMLECEDREGLRDIAGIGLKTLVVEFPSESASAGNVVKRLVPKLLLILGAEGAQSQLDVIDILSEMFSRFGGFLNDSGDSKALQQSILATFGPLIDHSRPAFRKRAIAAVGFLVPNLKDDLFVGLSKSLIADIKAKKSTGDLDKLQSLISYAATLCRHSPARFAPFLSEIMPLVLEYAELDNDDLREQCIQACEVFVLRAPTAVGANIHSIIKLGAEFIKYDPNYDDGGDEDDDEEEMDDADEDEEDEDDESYSDDEDVSWKVRRSSAKLLASIISTRPDLLSEFYDTLAPLLIRRFNEREETVRIDVLNTFITLLRQTATVRGRTEAAGSPTTPASASAAQLAALVPRVVKVLGKQLMGKSIQTRSSGFLLLKQLIAVLNGGLGEHIAALVPAIEHSLAKSQGGHGLANSTNLKIDVLEFVNVLLENHDAALFHAHVGRIVTPVLAAANDKFYRISAEAFGVAASLVRTLRPFAHVQGAKRPSVLPTDQTLVKHIHTIFAATLTRVQATDTSVEVKEKLIGTLGVIVYQAADVIGPQDLGDKVMPIFVDRLRNEVTRLPTIRTLTYVAKSPLGDAPSTALEPFAAQLPVLLPEIAMQLKKTQRQLRIASLHSLETFARRFPTPDLYPPTIEALRHMLTNDSDLQVLPLALSLMIAMLQTAHASSPSAGVALASAIKTSIVPVLTNVIGDTPHLVSGGSSLAHLVEFWHTFAVIGGSDVFASSAQGLLVKVFSRGVTKEAYPVVAKSIAALAISNAPEAKSLLDKFIVDVQGTQGSESTKYLALLTLGEIGNRRDLSQAAPQLHTLLFGLFDSTSEEIKNAAAFALGNVATGNLSLYLPVIVEAVRTDAKHQYLSVLALKEVISLSVLTPESRAALAPFVADIWQLLFDKAETDLEESTRNAIAECLGQLSTADAPTFLPQLQSRLAAHKAETRATVVSAIRYTFAEHASRDQYDLLLAPIIIEFLRLVQDKDLTVRRVTLGALNSAAHSKPHLIRNSLGELLPLLYAETHVNRDLIRIVEMGPFKHEVDTGLDARKSAFECMYTLLDTCLGQIEIFAFIQRVLAGIEDPAHDIKLLSHLMLQRLAIVSPTALAAHLDGTADGLRKTLTSKTKPSAVKQEIEKHRELVHAASKSLVLLAHVAGIAVLSSAAGPGISSPASAAPASTNTAGSSADLATPRFAELVRDMKAPGSPVAEVISNVERELVAAGGLSRLAAAAASASTSAPGGFAGGLVGAAMDLS</sequence>
<evidence type="ECO:0000256" key="3">
    <source>
        <dbReference type="ARBA" id="ARBA00022786"/>
    </source>
</evidence>
<dbReference type="Pfam" id="PF25782">
    <property type="entry name" value="TPR_CAND1"/>
    <property type="match status" value="1"/>
</dbReference>
<dbReference type="Proteomes" id="UP001527925">
    <property type="component" value="Unassembled WGS sequence"/>
</dbReference>
<feature type="compositionally biased region" description="Acidic residues" evidence="5">
    <location>
        <begin position="315"/>
        <end position="349"/>
    </location>
</feature>
<evidence type="ECO:0000313" key="8">
    <source>
        <dbReference type="Proteomes" id="UP001527925"/>
    </source>
</evidence>
<dbReference type="InterPro" id="IPR011989">
    <property type="entry name" value="ARM-like"/>
</dbReference>
<dbReference type="InterPro" id="IPR013932">
    <property type="entry name" value="TATA-bd_TIP120"/>
</dbReference>
<keyword evidence="3" id="KW-0833">Ubl conjugation pathway</keyword>
<dbReference type="InterPro" id="IPR016024">
    <property type="entry name" value="ARM-type_fold"/>
</dbReference>
<evidence type="ECO:0000313" key="7">
    <source>
        <dbReference type="EMBL" id="KAL2914023.1"/>
    </source>
</evidence>
<gene>
    <name evidence="7" type="ORF">HK105_206468</name>
</gene>
<feature type="region of interest" description="Disordered" evidence="5">
    <location>
        <begin position="315"/>
        <end position="350"/>
    </location>
</feature>
<name>A0ABR4N3E0_9FUNG</name>
<dbReference type="InterPro" id="IPR039852">
    <property type="entry name" value="CAND1/CAND2"/>
</dbReference>
<comment type="caution">
    <text evidence="7">The sequence shown here is derived from an EMBL/GenBank/DDBJ whole genome shotgun (WGS) entry which is preliminary data.</text>
</comment>
<dbReference type="EMBL" id="JADGIZ020000038">
    <property type="protein sequence ID" value="KAL2914023.1"/>
    <property type="molecule type" value="Genomic_DNA"/>
</dbReference>
<organism evidence="7 8">
    <name type="scientific">Polyrhizophydium stewartii</name>
    <dbReference type="NCBI Taxonomy" id="2732419"/>
    <lineage>
        <taxon>Eukaryota</taxon>
        <taxon>Fungi</taxon>
        <taxon>Fungi incertae sedis</taxon>
        <taxon>Chytridiomycota</taxon>
        <taxon>Chytridiomycota incertae sedis</taxon>
        <taxon>Chytridiomycetes</taxon>
        <taxon>Rhizophydiales</taxon>
        <taxon>Rhizophydiales incertae sedis</taxon>
        <taxon>Polyrhizophydium</taxon>
    </lineage>
</organism>
<feature type="domain" description="TATA-binding protein interacting (TIP20)" evidence="6">
    <location>
        <begin position="1085"/>
        <end position="1232"/>
    </location>
</feature>
<evidence type="ECO:0000256" key="1">
    <source>
        <dbReference type="ARBA" id="ARBA00007657"/>
    </source>
</evidence>
<dbReference type="InterPro" id="IPR021133">
    <property type="entry name" value="HEAT_type_2"/>
</dbReference>
<evidence type="ECO:0000256" key="5">
    <source>
        <dbReference type="SAM" id="MobiDB-lite"/>
    </source>
</evidence>
<dbReference type="PANTHER" id="PTHR12696">
    <property type="entry name" value="TIP120"/>
    <property type="match status" value="1"/>
</dbReference>
<evidence type="ECO:0000256" key="4">
    <source>
        <dbReference type="PROSITE-ProRule" id="PRU00103"/>
    </source>
</evidence>
<keyword evidence="8" id="KW-1185">Reference proteome</keyword>
<dbReference type="SUPFAM" id="SSF48371">
    <property type="entry name" value="ARM repeat"/>
    <property type="match status" value="1"/>
</dbReference>
<reference evidence="7 8" key="1">
    <citation type="submission" date="2023-09" db="EMBL/GenBank/DDBJ databases">
        <title>Pangenome analysis of Batrachochytrium dendrobatidis and related Chytrids.</title>
        <authorList>
            <person name="Yacoub M.N."/>
            <person name="Stajich J.E."/>
            <person name="James T.Y."/>
        </authorList>
    </citation>
    <scope>NUCLEOTIDE SEQUENCE [LARGE SCALE GENOMIC DNA]</scope>
    <source>
        <strain evidence="7 8">JEL0888</strain>
    </source>
</reference>
<comment type="similarity">
    <text evidence="1">Belongs to the CAND family.</text>
</comment>
<dbReference type="Pfam" id="PF08623">
    <property type="entry name" value="TIP120"/>
    <property type="match status" value="1"/>
</dbReference>
<feature type="repeat" description="HEAT" evidence="4">
    <location>
        <begin position="48"/>
        <end position="85"/>
    </location>
</feature>
<keyword evidence="2" id="KW-0677">Repeat</keyword>
<proteinExistence type="inferred from homology"/>
<dbReference type="Gene3D" id="1.25.10.10">
    <property type="entry name" value="Leucine-rich Repeat Variant"/>
    <property type="match status" value="1"/>
</dbReference>
<dbReference type="PROSITE" id="PS50077">
    <property type="entry name" value="HEAT_REPEAT"/>
    <property type="match status" value="1"/>
</dbReference>
<evidence type="ECO:0000256" key="2">
    <source>
        <dbReference type="ARBA" id="ARBA00022737"/>
    </source>
</evidence>
<protein>
    <recommendedName>
        <fullName evidence="6">TATA-binding protein interacting (TIP20) domain-containing protein</fullName>
    </recommendedName>
</protein>